<protein>
    <submittedName>
        <fullName evidence="3">Uncharacterized protein</fullName>
    </submittedName>
</protein>
<evidence type="ECO:0000313" key="4">
    <source>
        <dbReference type="Proteomes" id="UP000262583"/>
    </source>
</evidence>
<reference evidence="3 4" key="1">
    <citation type="submission" date="2018-05" db="EMBL/GenBank/DDBJ databases">
        <title>A metagenomic window into the 2 km-deep terrestrial subsurface aquifer revealed taxonomically and functionally diverse microbial community comprising novel uncultured bacterial lineages.</title>
        <authorList>
            <person name="Kadnikov V.V."/>
            <person name="Mardanov A.V."/>
            <person name="Beletsky A.V."/>
            <person name="Banks D."/>
            <person name="Pimenov N.V."/>
            <person name="Frank Y.A."/>
            <person name="Karnachuk O.V."/>
            <person name="Ravin N.V."/>
        </authorList>
    </citation>
    <scope>NUCLEOTIDE SEQUENCE [LARGE SCALE GENOMIC DNA]</scope>
    <source>
        <strain evidence="3">BY</strain>
    </source>
</reference>
<feature type="coiled-coil region" evidence="1">
    <location>
        <begin position="304"/>
        <end position="331"/>
    </location>
</feature>
<sequence>MKICLPTQSVSSLTTFILVCVFAVLGVPATPQPACKRAEMISRASDELRQRVREAVEKRRAIESELAEIEKQMQEVEGRRRERERELLPDYDQEIQKWQGATRELTEMINLLSVAGWNSFMRRFGHMFVHPPKPKEHWIEQQRVARTRLANVAREKIPRLKRSIQATKQKITNIENQLSGLEQSLAETRDRLKALGPQPPTPGKQKDWATRRNALSRKAKNLEGKLKNQRSELDPLLTKHKDTLKQLEANCALWEQLDAKNQKALHHLNVLAHESSSDSVMEYIGQYGELKDLQKDASDPELVKKAAELSQAQLEQILREEERRRADASAAEFIMGGDPYVMLSGDANSILAELDPLAKVDILIRRREIFQQILSDTKRLREQRYRELADEWEPFNKEIAALRDQQQKLQKARDAAQHAWLRSYAGLQAVDSRLYEAMRECEKQRAKEKPRIVSTKGSRHRKSAIAQITTTGLAIRGGGSFPEKGVDQPCEPPIVVGEVRVPSGGKFRAHILGTPPVPPKWSLYNTNSSLIVQFLPELGYGLGEPETLLSLSGQTKDNDLRGEASWYGAGVLRAIAGAPRGSGPLTGQCFGQSFTAEVNVVELFAFEPALAGETLEVGDEIQTERDGQVLLQTPGGATATIGSETRAVIQSESPENLTLTLLSSKGDKGGIRVKEPEPSTQRIAVWCGNHLVRPFETDYVVSGDGQTTHIAVLAGKVEVTTGTQSPAATVTQGQQLTLPQWKFSSIDPKLATKWQISGLEPDEVALNDAATTYSTLSFSGEDLLRTWTFQDPDNDCSTTIADEQTILVEVPDGNEFWGHRTSSPRLLRKVTGDFVLEATVDLVTAAKHFAILDFVAYSPASYSGHLASQMARDGIGAHYQLLTSLLQIWEGTKRAPVAEPPEKWQSLETTQPLMIRVARHGNVWRYNWSLDGHTWWLGAEKQLSLPETLWIGFLWKRVASDGLRETPAFGFLSEVRLQTAPLYELFPDGWDCIAYDGSASFTPTSVTLTLAEDRLGAVRMRRPEPLLGDFDIVVRYTLRNWQHEAGQSRSASVFVSDLTDQNMGYVAIEERYGLQRSVSTDLRDRGRWTGRRAHKIQRDDGWLRIRRENSRFSAWHWEQCEWVPVAEAFDGILTGPVTLQFLISNKTEARVPAPLEADFEIVSVGDPREEDVATPRSLVCDFLTEIDLPSSVSILAAGKSRYWRAAAPLGRMFFGPDGSAFLFSAPERGDGFLMKLSPTGVTKHLLTTDTLAGRNLKAGLFHPDAGVWFTVDLCYECGNRHGGLFWWQPGGPCVRVPLEPALGGLTDLVPCPEGGVWVSDFEQDGIWYLANPESPKLEPVQMNPRLPGILQLAYEPRRRVFYALNTSEAPGGGIAGVYELPRAGGTPLLLAKQGPNQRWAALAYGGTGAFGDALYVADNALGVVWQIRLRDKTMTPLIMGLNAPTALGISPTTHELYVVCGAGREVLAFKPTQPLANEELSPEEGRQGPTTQVSPPKQGLPPSSGASAAPPAVTSPPRPTSVTSSKADAPPTRSIQDQGKPVSTFRLSQKTDSWLLLAESPRNRFIADLEVTCLKPGTILDTIGINAAPRGSFSLAVGPDGRVYFQIYDPKAQSSVKIANGWHVVTSTRKLQWGTPARIVAMFDRGTCSLYLDGKLEKLVEVPTALSGKPVYLGDYPGDENWGPRYNIHQAMIGTVRIHQTSEIGASPRLE</sequence>
<dbReference type="Gene3D" id="2.60.120.200">
    <property type="match status" value="1"/>
</dbReference>
<evidence type="ECO:0000256" key="1">
    <source>
        <dbReference type="SAM" id="Coils"/>
    </source>
</evidence>
<feature type="coiled-coil region" evidence="1">
    <location>
        <begin position="157"/>
        <end position="257"/>
    </location>
</feature>
<evidence type="ECO:0000256" key="2">
    <source>
        <dbReference type="SAM" id="MobiDB-lite"/>
    </source>
</evidence>
<feature type="coiled-coil region" evidence="1">
    <location>
        <begin position="38"/>
        <end position="86"/>
    </location>
</feature>
<gene>
    <name evidence="3" type="ORF">BRCON_2768</name>
</gene>
<dbReference type="SUPFAM" id="SSF63829">
    <property type="entry name" value="Calcium-dependent phosphotriesterase"/>
    <property type="match status" value="1"/>
</dbReference>
<name>A0A2Z4Y8E3_SUMC1</name>
<dbReference type="InterPro" id="IPR013320">
    <property type="entry name" value="ConA-like_dom_sf"/>
</dbReference>
<keyword evidence="1" id="KW-0175">Coiled coil</keyword>
<organism evidence="3 4">
    <name type="scientific">Sumerlaea chitinivorans</name>
    <dbReference type="NCBI Taxonomy" id="2250252"/>
    <lineage>
        <taxon>Bacteria</taxon>
        <taxon>Candidatus Sumerlaeota</taxon>
        <taxon>Candidatus Sumerlaeia</taxon>
        <taxon>Candidatus Sumerlaeales</taxon>
        <taxon>Candidatus Sumerlaeaceae</taxon>
        <taxon>Candidatus Sumerlaea</taxon>
    </lineage>
</organism>
<accession>A0A2Z4Y8E3</accession>
<feature type="compositionally biased region" description="Low complexity" evidence="2">
    <location>
        <begin position="1501"/>
        <end position="1512"/>
    </location>
</feature>
<dbReference type="Proteomes" id="UP000262583">
    <property type="component" value="Chromosome"/>
</dbReference>
<proteinExistence type="predicted"/>
<dbReference type="SUPFAM" id="SSF49899">
    <property type="entry name" value="Concanavalin A-like lectins/glucanases"/>
    <property type="match status" value="1"/>
</dbReference>
<feature type="region of interest" description="Disordered" evidence="2">
    <location>
        <begin position="1471"/>
        <end position="1543"/>
    </location>
</feature>
<evidence type="ECO:0000313" key="3">
    <source>
        <dbReference type="EMBL" id="AXA37510.1"/>
    </source>
</evidence>
<dbReference type="KEGG" id="schv:BRCON_2768"/>
<dbReference type="EMBL" id="CP030759">
    <property type="protein sequence ID" value="AXA37510.1"/>
    <property type="molecule type" value="Genomic_DNA"/>
</dbReference>